<feature type="region of interest" description="Disordered" evidence="1">
    <location>
        <begin position="31"/>
        <end position="84"/>
    </location>
</feature>
<organism evidence="2 3">
    <name type="scientific">Gymnopilus junonius</name>
    <name type="common">Spectacular rustgill mushroom</name>
    <name type="synonym">Gymnopilus spectabilis subsp. junonius</name>
    <dbReference type="NCBI Taxonomy" id="109634"/>
    <lineage>
        <taxon>Eukaryota</taxon>
        <taxon>Fungi</taxon>
        <taxon>Dikarya</taxon>
        <taxon>Basidiomycota</taxon>
        <taxon>Agaricomycotina</taxon>
        <taxon>Agaricomycetes</taxon>
        <taxon>Agaricomycetidae</taxon>
        <taxon>Agaricales</taxon>
        <taxon>Agaricineae</taxon>
        <taxon>Hymenogastraceae</taxon>
        <taxon>Gymnopilus</taxon>
    </lineage>
</organism>
<evidence type="ECO:0000313" key="2">
    <source>
        <dbReference type="EMBL" id="KAF8903697.1"/>
    </source>
</evidence>
<evidence type="ECO:0000256" key="1">
    <source>
        <dbReference type="SAM" id="MobiDB-lite"/>
    </source>
</evidence>
<comment type="caution">
    <text evidence="2">The sequence shown here is derived from an EMBL/GenBank/DDBJ whole genome shotgun (WGS) entry which is preliminary data.</text>
</comment>
<dbReference type="AlphaFoldDB" id="A0A9P5TNY9"/>
<accession>A0A9P5TNY9</accession>
<feature type="region of interest" description="Disordered" evidence="1">
    <location>
        <begin position="275"/>
        <end position="336"/>
    </location>
</feature>
<gene>
    <name evidence="2" type="ORF">CPB84DRAFT_1773929</name>
</gene>
<name>A0A9P5TNY9_GYMJU</name>
<dbReference type="Proteomes" id="UP000724874">
    <property type="component" value="Unassembled WGS sequence"/>
</dbReference>
<evidence type="ECO:0000313" key="3">
    <source>
        <dbReference type="Proteomes" id="UP000724874"/>
    </source>
</evidence>
<keyword evidence="3" id="KW-1185">Reference proteome</keyword>
<feature type="region of interest" description="Disordered" evidence="1">
    <location>
        <begin position="166"/>
        <end position="185"/>
    </location>
</feature>
<proteinExistence type="predicted"/>
<reference evidence="2" key="1">
    <citation type="submission" date="2020-11" db="EMBL/GenBank/DDBJ databases">
        <authorList>
            <consortium name="DOE Joint Genome Institute"/>
            <person name="Ahrendt S."/>
            <person name="Riley R."/>
            <person name="Andreopoulos W."/>
            <person name="LaButti K."/>
            <person name="Pangilinan J."/>
            <person name="Ruiz-duenas F.J."/>
            <person name="Barrasa J.M."/>
            <person name="Sanchez-Garcia M."/>
            <person name="Camarero S."/>
            <person name="Miyauchi S."/>
            <person name="Serrano A."/>
            <person name="Linde D."/>
            <person name="Babiker R."/>
            <person name="Drula E."/>
            <person name="Ayuso-Fernandez I."/>
            <person name="Pacheco R."/>
            <person name="Padilla G."/>
            <person name="Ferreira P."/>
            <person name="Barriuso J."/>
            <person name="Kellner H."/>
            <person name="Castanera R."/>
            <person name="Alfaro M."/>
            <person name="Ramirez L."/>
            <person name="Pisabarro A.G."/>
            <person name="Kuo A."/>
            <person name="Tritt A."/>
            <person name="Lipzen A."/>
            <person name="He G."/>
            <person name="Yan M."/>
            <person name="Ng V."/>
            <person name="Cullen D."/>
            <person name="Martin F."/>
            <person name="Rosso M.-N."/>
            <person name="Henrissat B."/>
            <person name="Hibbett D."/>
            <person name="Martinez A.T."/>
            <person name="Grigoriev I.V."/>
        </authorList>
    </citation>
    <scope>NUCLEOTIDE SEQUENCE</scope>
    <source>
        <strain evidence="2">AH 44721</strain>
    </source>
</reference>
<sequence length="437" mass="49622">MTTPATILNYSRFHAIVSARPLHTHGPPVIPEGLSRPPYEPWGSQFQTEKRKREYGDPGPSMAKKIMKRSSEDEGNSGREPTTHYKDRETLLVALQERFRQGPRVDFHGTYEIIDPGDTHKQQIQVVAHEIWKATGYRFTVKDHPQFINGHKTRFWCSQDDAHRSKSSRAARKAQGSCYKPRTTSTGETMAKTRYPCRSRLLISSRDSPTPGIHIITVRMHHHVKHEPYIDTNLPPNVVKTIWENFGMAQSRSTTAGSSIEGDTSIGQSINHFFTEEEEEEESEEDMASSGDTLESPDDDARKDPISNIPTLVNPYISPQPARPRPPPSTSDDEKYRNRMRVHIQNLRQFCDGLEYQLQFNDCRMLDVLENEGRPFLDFVATCLNKEGRLVNPDNARVSHQSSTNTLQLGSGIHFGEMHHSRQYEGNLGVNPRALGP</sequence>
<dbReference type="OrthoDB" id="3205748at2759"/>
<feature type="compositionally biased region" description="Acidic residues" evidence="1">
    <location>
        <begin position="276"/>
        <end position="287"/>
    </location>
</feature>
<dbReference type="EMBL" id="JADNYJ010000029">
    <property type="protein sequence ID" value="KAF8903697.1"/>
    <property type="molecule type" value="Genomic_DNA"/>
</dbReference>
<protein>
    <submittedName>
        <fullName evidence="2">Uncharacterized protein</fullName>
    </submittedName>
</protein>